<accession>A0ABP9BPA6</accession>
<name>A0ABP9BPA6_9SPHI</name>
<reference evidence="2" key="1">
    <citation type="journal article" date="2019" name="Int. J. Syst. Evol. Microbiol.">
        <title>The Global Catalogue of Microorganisms (GCM) 10K type strain sequencing project: providing services to taxonomists for standard genome sequencing and annotation.</title>
        <authorList>
            <consortium name="The Broad Institute Genomics Platform"/>
            <consortium name="The Broad Institute Genome Sequencing Center for Infectious Disease"/>
            <person name="Wu L."/>
            <person name="Ma J."/>
        </authorList>
    </citation>
    <scope>NUCLEOTIDE SEQUENCE [LARGE SCALE GENOMIC DNA]</scope>
    <source>
        <strain evidence="2">JCM 18200</strain>
    </source>
</reference>
<dbReference type="InterPro" id="IPR015946">
    <property type="entry name" value="KH_dom-like_a/b"/>
</dbReference>
<dbReference type="InterPro" id="IPR052707">
    <property type="entry name" value="OsmC_Ohr_Peroxiredoxin"/>
</dbReference>
<evidence type="ECO:0000313" key="2">
    <source>
        <dbReference type="Proteomes" id="UP001501411"/>
    </source>
</evidence>
<dbReference type="Proteomes" id="UP001501411">
    <property type="component" value="Unassembled WGS sequence"/>
</dbReference>
<proteinExistence type="predicted"/>
<gene>
    <name evidence="1" type="ORF">GCM10023231_26730</name>
</gene>
<dbReference type="EMBL" id="BAABIQ010000038">
    <property type="protein sequence ID" value="GAA4796896.1"/>
    <property type="molecule type" value="Genomic_DNA"/>
</dbReference>
<dbReference type="RefSeq" id="WP_345232298.1">
    <property type="nucleotide sequence ID" value="NZ_BAABIQ010000038.1"/>
</dbReference>
<dbReference type="Pfam" id="PF02566">
    <property type="entry name" value="OsmC"/>
    <property type="match status" value="1"/>
</dbReference>
<dbReference type="SUPFAM" id="SSF82784">
    <property type="entry name" value="OsmC-like"/>
    <property type="match status" value="1"/>
</dbReference>
<evidence type="ECO:0000313" key="1">
    <source>
        <dbReference type="EMBL" id="GAA4796896.1"/>
    </source>
</evidence>
<dbReference type="PANTHER" id="PTHR42830:SF2">
    <property type="entry name" value="OSMC_OHR FAMILY PROTEIN"/>
    <property type="match status" value="1"/>
</dbReference>
<dbReference type="InterPro" id="IPR036102">
    <property type="entry name" value="OsmC/Ohrsf"/>
</dbReference>
<dbReference type="InterPro" id="IPR003718">
    <property type="entry name" value="OsmC/Ohr_fam"/>
</dbReference>
<comment type="caution">
    <text evidence="1">The sequence shown here is derived from an EMBL/GenBank/DDBJ whole genome shotgun (WGS) entry which is preliminary data.</text>
</comment>
<keyword evidence="2" id="KW-1185">Reference proteome</keyword>
<sequence length="159" mass="17757">MIRQTHFYHLQTKWIGNLGSGTKNYRSYARNYTINISGKPPIYGSSDPSFVGDATKHNPEELLLAALSSCHMLWYLHLCAEAAIVVLDYQDNAQATMIENTDGSGFFKEVVLNPTVKVADESMLSIATKLHEKANQYCFIANSVNFPVHHQPVCTVFST</sequence>
<dbReference type="PANTHER" id="PTHR42830">
    <property type="entry name" value="OSMOTICALLY INDUCIBLE FAMILY PROTEIN"/>
    <property type="match status" value="1"/>
</dbReference>
<dbReference type="Gene3D" id="3.30.300.20">
    <property type="match status" value="1"/>
</dbReference>
<protein>
    <submittedName>
        <fullName evidence="1">OsmC family protein</fullName>
    </submittedName>
</protein>
<organism evidence="1 2">
    <name type="scientific">Olivibacter ginsenosidimutans</name>
    <dbReference type="NCBI Taxonomy" id="1176537"/>
    <lineage>
        <taxon>Bacteria</taxon>
        <taxon>Pseudomonadati</taxon>
        <taxon>Bacteroidota</taxon>
        <taxon>Sphingobacteriia</taxon>
        <taxon>Sphingobacteriales</taxon>
        <taxon>Sphingobacteriaceae</taxon>
        <taxon>Olivibacter</taxon>
    </lineage>
</organism>